<gene>
    <name evidence="2" type="ORF">B7O98_01160</name>
</gene>
<name>A0A2R7Y6Z0_9CREN</name>
<reference evidence="2 3" key="1">
    <citation type="journal article" date="2018" name="Syst. Appl. Microbiol.">
        <title>A new symbiotic nanoarchaeote (Candidatus Nanoclepta minutus) and its host (Zestosphaera tikiterensis gen. nov., sp. nov.) from a New Zealand hot spring.</title>
        <authorList>
            <person name="St John E."/>
            <person name="Liu Y."/>
            <person name="Podar M."/>
            <person name="Stott M.B."/>
            <person name="Meneghin J."/>
            <person name="Chen Z."/>
            <person name="Lagutin K."/>
            <person name="Mitchell K."/>
            <person name="Reysenbach A.L."/>
        </authorList>
    </citation>
    <scope>NUCLEOTIDE SEQUENCE [LARGE SCALE GENOMIC DNA]</scope>
    <source>
        <strain evidence="2">NZ3</strain>
    </source>
</reference>
<sequence>MSVNGVRYLNRVILLTCTLIIAFLALSIMSINPSVVRSEELFPNSTYAYKVDLGVEGLTVKHVLMLNETSVLVVGSLGGADVVTVLDVRNPYEKPTLLQIYPLVGSVTSFSTDGFPVSRIALGTDKGEVTLFKVEGGRIIKLLHAVLGADFYVRKLYVLKAPTSYKLAVLVSEGGEVSGVCASCYVYVFDESEKGVFRMGPKVGNATIKYERIYPQDIIPLTVFNTTNYYYDATKLGVVWIQFEDFIKLYLNITYRFNATLIRPASNALVEVLAYNKTSGLTYRYGFNANKEGSLEIPIPKGFYANITLWDVNGKAYVFTFDPKKALIIEDASYMTIFLPQPPITLDARRFYKIPEFLMANVEILDVSNAPSSYLGGRFTNFKINTTYSGISFVKGFQDQFSTLVFYNTEDGYLTIYRIDKDFKRVTVIKDYVGLNTACLNAITYVDGRILTVTLKDGRIKSYELSPDAKRYSLIYTYVTGSEIRRLTVIPGVEGYAYVISTSSGLQYIKTSPYLVPVFRNESALFLTYDGYVDGDLLSNLKSGVIFGNGLIVLRNLDVLAPLGKPFTLKEVLAPKVVLKVNMPGNESVTNVTVVFKYPGGFYERRPGSDGIVTFENIIPGVTYEVFLKHVKPYINPINLSFTVREFRDVVLTVNMTYKMFKLKLNVNDGLGGDLIAPYKVVVDGKTLIASSRERSVDFNILYGTHTVRVEPAQGFENVYESFETTIYLDRDMEVDVGLNRLTYVLEVRVEDSISKKLIAPLIVDVNGVKQIVDSNINRVYYILPYGNYTVYVEPSPESEGIYLPTNTSVVLKSSTTAFVRVSRVTYYVDIVVKDATINRLMGEFEVYVNESKVAVGVKDKVSIPLYYGFYSIQVRPSSDYTKIYEASSITRVKVDKNLTLEFPLKRKFYTLRIKVQEGEMPIRNAEVTFYSVELDTLITKLLTDENGVVETSLFYGPFKIEVTYAGYYPDSKVINLVDRVDEVIYLTPQPITLLFRYLPIVAVIIIAAVAVIGSLKLRAIIARRLTKEETLF</sequence>
<dbReference type="Proteomes" id="UP000244093">
    <property type="component" value="Unassembled WGS sequence"/>
</dbReference>
<feature type="transmembrane region" description="Helical" evidence="1">
    <location>
        <begin position="995"/>
        <end position="1016"/>
    </location>
</feature>
<protein>
    <submittedName>
        <fullName evidence="2">Uncharacterized protein</fullName>
    </submittedName>
</protein>
<accession>A0A2R7Y6Z0</accession>
<dbReference type="InterPro" id="IPR036322">
    <property type="entry name" value="WD40_repeat_dom_sf"/>
</dbReference>
<keyword evidence="1" id="KW-0812">Transmembrane</keyword>
<dbReference type="SUPFAM" id="SSF50978">
    <property type="entry name" value="WD40 repeat-like"/>
    <property type="match status" value="1"/>
</dbReference>
<organism evidence="2 3">
    <name type="scientific">Zestosphaera tikiterensis</name>
    <dbReference type="NCBI Taxonomy" id="1973259"/>
    <lineage>
        <taxon>Archaea</taxon>
        <taxon>Thermoproteota</taxon>
        <taxon>Thermoprotei</taxon>
        <taxon>Desulfurococcales</taxon>
        <taxon>Desulfurococcaceae</taxon>
        <taxon>Zestosphaera</taxon>
    </lineage>
</organism>
<evidence type="ECO:0000313" key="3">
    <source>
        <dbReference type="Proteomes" id="UP000244093"/>
    </source>
</evidence>
<comment type="caution">
    <text evidence="2">The sequence shown here is derived from an EMBL/GenBank/DDBJ whole genome shotgun (WGS) entry which is preliminary data.</text>
</comment>
<dbReference type="EMBL" id="NBVN01000002">
    <property type="protein sequence ID" value="PUA33079.1"/>
    <property type="molecule type" value="Genomic_DNA"/>
</dbReference>
<evidence type="ECO:0000256" key="1">
    <source>
        <dbReference type="SAM" id="Phobius"/>
    </source>
</evidence>
<evidence type="ECO:0000313" key="2">
    <source>
        <dbReference type="EMBL" id="PUA33079.1"/>
    </source>
</evidence>
<dbReference type="AlphaFoldDB" id="A0A2R7Y6Z0"/>
<keyword evidence="1" id="KW-1133">Transmembrane helix</keyword>
<proteinExistence type="predicted"/>
<keyword evidence="1" id="KW-0472">Membrane</keyword>